<dbReference type="GO" id="GO:0000338">
    <property type="term" value="P:protein deneddylation"/>
    <property type="evidence" value="ECO:0007669"/>
    <property type="project" value="TreeGrafter"/>
</dbReference>
<sequence>MTHNAAEPDAPAFSFNGTTLYNSDIQTLAEEEWVGDAIIMLLFSLLEHDAHAAGIELWSPAVVQILCTMSDDELDPATASSLFPPLRRFNILPISDAYASSSGPSPASHWSLLLLHAPPAASPHAQDHITAYHLDSLDPHNARAAARCTANFASAFERLPTQMRAVGQPGWWSTSARSGEGEGEGEGEQGGEQTLEAQENAWDCGVYVLALTQALVRSLSAPRGAKKNKNNIDSVVNAVVRSHASPRRIAHFRSAFYHWVRRWQAEARKGGGRWDSQREVVQALGPWEREG</sequence>
<feature type="region of interest" description="Disordered" evidence="5">
    <location>
        <begin position="168"/>
        <end position="192"/>
    </location>
</feature>
<evidence type="ECO:0000313" key="8">
    <source>
        <dbReference type="Proteomes" id="UP001176521"/>
    </source>
</evidence>
<dbReference type="GO" id="GO:0006508">
    <property type="term" value="P:proteolysis"/>
    <property type="evidence" value="ECO:0007669"/>
    <property type="project" value="UniProtKB-KW"/>
</dbReference>
<protein>
    <recommendedName>
        <fullName evidence="6">Ubiquitin-like protease family profile domain-containing protein</fullName>
    </recommendedName>
</protein>
<dbReference type="PANTHER" id="PTHR46468">
    <property type="entry name" value="SENTRIN-SPECIFIC PROTEASE 8"/>
    <property type="match status" value="1"/>
</dbReference>
<dbReference type="GO" id="GO:0008234">
    <property type="term" value="F:cysteine-type peptidase activity"/>
    <property type="evidence" value="ECO:0007669"/>
    <property type="project" value="UniProtKB-KW"/>
</dbReference>
<dbReference type="Proteomes" id="UP001176521">
    <property type="component" value="Unassembled WGS sequence"/>
</dbReference>
<dbReference type="PANTHER" id="PTHR46468:SF1">
    <property type="entry name" value="SENTRIN-SPECIFIC PROTEASE 8"/>
    <property type="match status" value="1"/>
</dbReference>
<accession>A0AAN6GCB6</accession>
<dbReference type="InterPro" id="IPR044613">
    <property type="entry name" value="Nep1/2-like"/>
</dbReference>
<gene>
    <name evidence="7" type="ORF">OC842_003719</name>
</gene>
<dbReference type="GO" id="GO:0019784">
    <property type="term" value="F:deNEDDylase activity"/>
    <property type="evidence" value="ECO:0007669"/>
    <property type="project" value="InterPro"/>
</dbReference>
<dbReference type="InterPro" id="IPR003653">
    <property type="entry name" value="Peptidase_C48_C"/>
</dbReference>
<comment type="similarity">
    <text evidence="1">Belongs to the peptidase C48 family.</text>
</comment>
<evidence type="ECO:0000259" key="6">
    <source>
        <dbReference type="PROSITE" id="PS50600"/>
    </source>
</evidence>
<evidence type="ECO:0000313" key="7">
    <source>
        <dbReference type="EMBL" id="KAK0531075.1"/>
    </source>
</evidence>
<keyword evidence="3" id="KW-0378">Hydrolase</keyword>
<evidence type="ECO:0000256" key="1">
    <source>
        <dbReference type="ARBA" id="ARBA00005234"/>
    </source>
</evidence>
<keyword evidence="8" id="KW-1185">Reference proteome</keyword>
<evidence type="ECO:0000256" key="5">
    <source>
        <dbReference type="SAM" id="MobiDB-lite"/>
    </source>
</evidence>
<dbReference type="Gene3D" id="3.40.395.10">
    <property type="entry name" value="Adenoviral Proteinase, Chain A"/>
    <property type="match status" value="1"/>
</dbReference>
<organism evidence="7 8">
    <name type="scientific">Tilletia horrida</name>
    <dbReference type="NCBI Taxonomy" id="155126"/>
    <lineage>
        <taxon>Eukaryota</taxon>
        <taxon>Fungi</taxon>
        <taxon>Dikarya</taxon>
        <taxon>Basidiomycota</taxon>
        <taxon>Ustilaginomycotina</taxon>
        <taxon>Exobasidiomycetes</taxon>
        <taxon>Tilletiales</taxon>
        <taxon>Tilletiaceae</taxon>
        <taxon>Tilletia</taxon>
    </lineage>
</organism>
<dbReference type="InterPro" id="IPR038765">
    <property type="entry name" value="Papain-like_cys_pep_sf"/>
</dbReference>
<dbReference type="PROSITE" id="PS50600">
    <property type="entry name" value="ULP_PROTEASE"/>
    <property type="match status" value="1"/>
</dbReference>
<dbReference type="EMBL" id="JAPDMQ010000196">
    <property type="protein sequence ID" value="KAK0531075.1"/>
    <property type="molecule type" value="Genomic_DNA"/>
</dbReference>
<dbReference type="AlphaFoldDB" id="A0AAN6GCB6"/>
<comment type="caution">
    <text evidence="7">The sequence shown here is derived from an EMBL/GenBank/DDBJ whole genome shotgun (WGS) entry which is preliminary data.</text>
</comment>
<proteinExistence type="inferred from homology"/>
<reference evidence="7" key="1">
    <citation type="journal article" date="2023" name="PhytoFront">
        <title>Draft Genome Resources of Seven Strains of Tilletia horrida, Causal Agent of Kernel Smut of Rice.</title>
        <authorList>
            <person name="Khanal S."/>
            <person name="Antony Babu S."/>
            <person name="Zhou X.G."/>
        </authorList>
    </citation>
    <scope>NUCLEOTIDE SEQUENCE</scope>
    <source>
        <strain evidence="7">TX3</strain>
    </source>
</reference>
<evidence type="ECO:0000256" key="4">
    <source>
        <dbReference type="ARBA" id="ARBA00022807"/>
    </source>
</evidence>
<dbReference type="SUPFAM" id="SSF54001">
    <property type="entry name" value="Cysteine proteinases"/>
    <property type="match status" value="1"/>
</dbReference>
<name>A0AAN6GCB6_9BASI</name>
<keyword evidence="4" id="KW-0788">Thiol protease</keyword>
<evidence type="ECO:0000256" key="3">
    <source>
        <dbReference type="ARBA" id="ARBA00022801"/>
    </source>
</evidence>
<evidence type="ECO:0000256" key="2">
    <source>
        <dbReference type="ARBA" id="ARBA00022670"/>
    </source>
</evidence>
<keyword evidence="2" id="KW-0645">Protease</keyword>
<feature type="domain" description="Ubiquitin-like protease family profile" evidence="6">
    <location>
        <begin position="18"/>
        <end position="215"/>
    </location>
</feature>